<dbReference type="EMBL" id="JABFUD020000012">
    <property type="protein sequence ID" value="KAI5072738.1"/>
    <property type="molecule type" value="Genomic_DNA"/>
</dbReference>
<name>A0A9D4USU7_ADICA</name>
<organism evidence="1 2">
    <name type="scientific">Adiantum capillus-veneris</name>
    <name type="common">Maidenhair fern</name>
    <dbReference type="NCBI Taxonomy" id="13818"/>
    <lineage>
        <taxon>Eukaryota</taxon>
        <taxon>Viridiplantae</taxon>
        <taxon>Streptophyta</taxon>
        <taxon>Embryophyta</taxon>
        <taxon>Tracheophyta</taxon>
        <taxon>Polypodiopsida</taxon>
        <taxon>Polypodiidae</taxon>
        <taxon>Polypodiales</taxon>
        <taxon>Pteridineae</taxon>
        <taxon>Pteridaceae</taxon>
        <taxon>Vittarioideae</taxon>
        <taxon>Adiantum</taxon>
    </lineage>
</organism>
<reference evidence="1" key="1">
    <citation type="submission" date="2021-01" db="EMBL/GenBank/DDBJ databases">
        <title>Adiantum capillus-veneris genome.</title>
        <authorList>
            <person name="Fang Y."/>
            <person name="Liao Q."/>
        </authorList>
    </citation>
    <scope>NUCLEOTIDE SEQUENCE</scope>
    <source>
        <strain evidence="1">H3</strain>
        <tissue evidence="1">Leaf</tissue>
    </source>
</reference>
<proteinExistence type="predicted"/>
<gene>
    <name evidence="1" type="ORF">GOP47_0012844</name>
</gene>
<protein>
    <submittedName>
        <fullName evidence="1">Uncharacterized protein</fullName>
    </submittedName>
</protein>
<sequence>MVIPAEAIVCFTYRLVQEEPCSAALMTGFRDEMLAEAKTRNFGLDGFDDSPWRERYWLRLRLLNYIISHG</sequence>
<accession>A0A9D4USU7</accession>
<comment type="caution">
    <text evidence="1">The sequence shown here is derived from an EMBL/GenBank/DDBJ whole genome shotgun (WGS) entry which is preliminary data.</text>
</comment>
<dbReference type="AlphaFoldDB" id="A0A9D4USU7"/>
<dbReference type="Proteomes" id="UP000886520">
    <property type="component" value="Chromosome 12"/>
</dbReference>
<keyword evidence="2" id="KW-1185">Reference proteome</keyword>
<evidence type="ECO:0000313" key="2">
    <source>
        <dbReference type="Proteomes" id="UP000886520"/>
    </source>
</evidence>
<evidence type="ECO:0000313" key="1">
    <source>
        <dbReference type="EMBL" id="KAI5072738.1"/>
    </source>
</evidence>